<evidence type="ECO:0000256" key="6">
    <source>
        <dbReference type="ARBA" id="ARBA00013053"/>
    </source>
</evidence>
<organism evidence="10 11">
    <name type="scientific">Granulosicoccus antarcticus IMCC3135</name>
    <dbReference type="NCBI Taxonomy" id="1192854"/>
    <lineage>
        <taxon>Bacteria</taxon>
        <taxon>Pseudomonadati</taxon>
        <taxon>Pseudomonadota</taxon>
        <taxon>Gammaproteobacteria</taxon>
        <taxon>Chromatiales</taxon>
        <taxon>Granulosicoccaceae</taxon>
        <taxon>Granulosicoccus</taxon>
    </lineage>
</organism>
<evidence type="ECO:0000256" key="1">
    <source>
        <dbReference type="ARBA" id="ARBA00003109"/>
    </source>
</evidence>
<protein>
    <recommendedName>
        <fullName evidence="6">branched-chain-amino-acid transaminase</fullName>
        <ecNumber evidence="6">2.6.1.42</ecNumber>
    </recommendedName>
</protein>
<dbReference type="Proteomes" id="UP000250079">
    <property type="component" value="Chromosome"/>
</dbReference>
<dbReference type="InterPro" id="IPR001544">
    <property type="entry name" value="Aminotrans_IV"/>
</dbReference>
<dbReference type="InterPro" id="IPR050571">
    <property type="entry name" value="Class-IV_PLP-Dep_Aminotrnsfr"/>
</dbReference>
<gene>
    <name evidence="10" type="primary">ilvE_3</name>
    <name evidence="10" type="ORF">IMCC3135_22310</name>
</gene>
<comment type="catalytic activity">
    <reaction evidence="9">
        <text>L-leucine + 2-oxoglutarate = 4-methyl-2-oxopentanoate + L-glutamate</text>
        <dbReference type="Rhea" id="RHEA:18321"/>
        <dbReference type="ChEBI" id="CHEBI:16810"/>
        <dbReference type="ChEBI" id="CHEBI:17865"/>
        <dbReference type="ChEBI" id="CHEBI:29985"/>
        <dbReference type="ChEBI" id="CHEBI:57427"/>
        <dbReference type="EC" id="2.6.1.42"/>
    </reaction>
</comment>
<dbReference type="PANTHER" id="PTHR42743">
    <property type="entry name" value="AMINO-ACID AMINOTRANSFERASE"/>
    <property type="match status" value="1"/>
</dbReference>
<proteinExistence type="inferred from homology"/>
<evidence type="ECO:0000313" key="10">
    <source>
        <dbReference type="EMBL" id="ASJ74532.1"/>
    </source>
</evidence>
<dbReference type="PANTHER" id="PTHR42743:SF11">
    <property type="entry name" value="AMINODEOXYCHORISMATE LYASE"/>
    <property type="match status" value="1"/>
</dbReference>
<evidence type="ECO:0000256" key="9">
    <source>
        <dbReference type="ARBA" id="ARBA00049229"/>
    </source>
</evidence>
<evidence type="ECO:0000256" key="4">
    <source>
        <dbReference type="ARBA" id="ARBA00005072"/>
    </source>
</evidence>
<comment type="function">
    <text evidence="1">Acts on leucine, isoleucine and valine.</text>
</comment>
<keyword evidence="10" id="KW-0032">Aminotransferase</keyword>
<dbReference type="EMBL" id="CP018632">
    <property type="protein sequence ID" value="ASJ74532.1"/>
    <property type="molecule type" value="Genomic_DNA"/>
</dbReference>
<dbReference type="OrthoDB" id="21319at2"/>
<comment type="similarity">
    <text evidence="5">Belongs to the class-IV pyridoxal-phosphate-dependent aminotransferase family.</text>
</comment>
<name>A0A2Z2NSP2_9GAMM</name>
<dbReference type="Gene3D" id="3.30.470.10">
    <property type="match status" value="1"/>
</dbReference>
<dbReference type="InterPro" id="IPR043132">
    <property type="entry name" value="BCAT-like_C"/>
</dbReference>
<dbReference type="EC" id="2.6.1.42" evidence="6"/>
<dbReference type="Pfam" id="PF01063">
    <property type="entry name" value="Aminotran_4"/>
    <property type="match status" value="1"/>
</dbReference>
<keyword evidence="10" id="KW-0808">Transferase</keyword>
<comment type="pathway">
    <text evidence="2">Amino-acid biosynthesis; L-isoleucine biosynthesis; L-isoleucine from 2-oxobutanoate: step 4/4.</text>
</comment>
<comment type="catalytic activity">
    <reaction evidence="7">
        <text>L-valine + 2-oxoglutarate = 3-methyl-2-oxobutanoate + L-glutamate</text>
        <dbReference type="Rhea" id="RHEA:24813"/>
        <dbReference type="ChEBI" id="CHEBI:11851"/>
        <dbReference type="ChEBI" id="CHEBI:16810"/>
        <dbReference type="ChEBI" id="CHEBI:29985"/>
        <dbReference type="ChEBI" id="CHEBI:57762"/>
        <dbReference type="EC" id="2.6.1.42"/>
    </reaction>
</comment>
<evidence type="ECO:0000313" key="11">
    <source>
        <dbReference type="Proteomes" id="UP000250079"/>
    </source>
</evidence>
<dbReference type="InterPro" id="IPR043131">
    <property type="entry name" value="BCAT-like_N"/>
</dbReference>
<evidence type="ECO:0000256" key="8">
    <source>
        <dbReference type="ARBA" id="ARBA00048798"/>
    </source>
</evidence>
<evidence type="ECO:0000256" key="7">
    <source>
        <dbReference type="ARBA" id="ARBA00048212"/>
    </source>
</evidence>
<comment type="pathway">
    <text evidence="3">Amino-acid biosynthesis; L-valine biosynthesis; L-valine from pyruvate: step 4/4.</text>
</comment>
<evidence type="ECO:0000256" key="3">
    <source>
        <dbReference type="ARBA" id="ARBA00004931"/>
    </source>
</evidence>
<dbReference type="RefSeq" id="WP_157736177.1">
    <property type="nucleotide sequence ID" value="NZ_CP018632.1"/>
</dbReference>
<dbReference type="GO" id="GO:0052654">
    <property type="term" value="F:L-leucine-2-oxoglutarate transaminase activity"/>
    <property type="evidence" value="ECO:0007669"/>
    <property type="project" value="RHEA"/>
</dbReference>
<sequence>MAALQTPKFVYMNGGLTAWEDARLHIGCESVTRGLSIFEGIKGYWQPDGSFALLMLRLHFARLKRSAMLLHIPFEHDFDEFSAAIFELMTALVEPSRDMWIRTTLYVVEGHWGENTRSDLVLTAYHQDKALPEPVSLGISTWRQPGDDSLPARIKASANYQNSRMARIEAREQGLDDMVMLNQAGRVAEASTAALMMVRDGVISTPPASESTLESLTADFCEQLAIDRGYRFERRPIDRTELLIADELAIGGTLNEITPVKAIGRRELATDTGMLATLRSDYFASVRGGKPHPFAELTTLPKVSA</sequence>
<evidence type="ECO:0000256" key="2">
    <source>
        <dbReference type="ARBA" id="ARBA00004824"/>
    </source>
</evidence>
<dbReference type="GO" id="GO:0052656">
    <property type="term" value="F:L-isoleucine-2-oxoglutarate transaminase activity"/>
    <property type="evidence" value="ECO:0007669"/>
    <property type="project" value="RHEA"/>
</dbReference>
<evidence type="ECO:0000256" key="5">
    <source>
        <dbReference type="ARBA" id="ARBA00009320"/>
    </source>
</evidence>
<comment type="pathway">
    <text evidence="4">Amino-acid biosynthesis; L-leucine biosynthesis; L-leucine from 3-methyl-2-oxobutanoate: step 4/4.</text>
</comment>
<reference evidence="10 11" key="1">
    <citation type="submission" date="2016-12" db="EMBL/GenBank/DDBJ databases">
        <authorList>
            <person name="Song W.-J."/>
            <person name="Kurnit D.M."/>
        </authorList>
    </citation>
    <scope>NUCLEOTIDE SEQUENCE [LARGE SCALE GENOMIC DNA]</scope>
    <source>
        <strain evidence="10 11">IMCC3135</strain>
    </source>
</reference>
<keyword evidence="11" id="KW-1185">Reference proteome</keyword>
<comment type="catalytic activity">
    <reaction evidence="8">
        <text>L-isoleucine + 2-oxoglutarate = (S)-3-methyl-2-oxopentanoate + L-glutamate</text>
        <dbReference type="Rhea" id="RHEA:24801"/>
        <dbReference type="ChEBI" id="CHEBI:16810"/>
        <dbReference type="ChEBI" id="CHEBI:29985"/>
        <dbReference type="ChEBI" id="CHEBI:35146"/>
        <dbReference type="ChEBI" id="CHEBI:58045"/>
        <dbReference type="EC" id="2.6.1.42"/>
    </reaction>
</comment>
<accession>A0A2Z2NSP2</accession>
<dbReference type="GO" id="GO:0046394">
    <property type="term" value="P:carboxylic acid biosynthetic process"/>
    <property type="evidence" value="ECO:0007669"/>
    <property type="project" value="UniProtKB-ARBA"/>
</dbReference>
<dbReference type="AlphaFoldDB" id="A0A2Z2NSP2"/>
<dbReference type="KEGG" id="gai:IMCC3135_22310"/>
<dbReference type="InterPro" id="IPR036038">
    <property type="entry name" value="Aminotransferase-like"/>
</dbReference>
<dbReference type="Gene3D" id="3.20.10.10">
    <property type="entry name" value="D-amino Acid Aminotransferase, subunit A, domain 2"/>
    <property type="match status" value="1"/>
</dbReference>
<dbReference type="GO" id="GO:0052655">
    <property type="term" value="F:L-valine-2-oxoglutarate transaminase activity"/>
    <property type="evidence" value="ECO:0007669"/>
    <property type="project" value="RHEA"/>
</dbReference>
<dbReference type="SUPFAM" id="SSF56752">
    <property type="entry name" value="D-aminoacid aminotransferase-like PLP-dependent enzymes"/>
    <property type="match status" value="1"/>
</dbReference>